<proteinExistence type="predicted"/>
<sequence length="172" mass="19371">MADRFDGVKNNQMKKDAYDLLAAELSIEMERVFDARSAQNKIHDLKQQYFKPQVKATGNGLLVRSKPQYFDIMFEYWGSMPGLSRDTSMSSDVPALDGNANTDVLPLYGNDVVHDSDASSSALESECDEPTVKKSPLLERKLFSTRPSAVKKLSVLASNLWVLRLRQHVLHH</sequence>
<gene>
    <name evidence="1" type="ORF">H310_15302</name>
</gene>
<dbReference type="AlphaFoldDB" id="A0A024T7I6"/>
<dbReference type="OrthoDB" id="79154at2759"/>
<dbReference type="GeneID" id="20092352"/>
<protein>
    <submittedName>
        <fullName evidence="1">Uncharacterized protein</fullName>
    </submittedName>
</protein>
<accession>A0A024T7I6</accession>
<dbReference type="VEuPathDB" id="FungiDB:H310_15302"/>
<dbReference type="RefSeq" id="XP_008881508.1">
    <property type="nucleotide sequence ID" value="XM_008883286.1"/>
</dbReference>
<evidence type="ECO:0000313" key="1">
    <source>
        <dbReference type="EMBL" id="ETV89860.1"/>
    </source>
</evidence>
<reference evidence="1" key="1">
    <citation type="submission" date="2013-12" db="EMBL/GenBank/DDBJ databases">
        <title>The Genome Sequence of Aphanomyces invadans NJM9701.</title>
        <authorList>
            <consortium name="The Broad Institute Genomics Platform"/>
            <person name="Russ C."/>
            <person name="Tyler B."/>
            <person name="van West P."/>
            <person name="Dieguez-Uribeondo J."/>
            <person name="Young S.K."/>
            <person name="Zeng Q."/>
            <person name="Gargeya S."/>
            <person name="Fitzgerald M."/>
            <person name="Abouelleil A."/>
            <person name="Alvarado L."/>
            <person name="Chapman S.B."/>
            <person name="Gainer-Dewar J."/>
            <person name="Goldberg J."/>
            <person name="Griggs A."/>
            <person name="Gujja S."/>
            <person name="Hansen M."/>
            <person name="Howarth C."/>
            <person name="Imamovic A."/>
            <person name="Ireland A."/>
            <person name="Larimer J."/>
            <person name="McCowan C."/>
            <person name="Murphy C."/>
            <person name="Pearson M."/>
            <person name="Poon T.W."/>
            <person name="Priest M."/>
            <person name="Roberts A."/>
            <person name="Saif S."/>
            <person name="Shea T."/>
            <person name="Sykes S."/>
            <person name="Wortman J."/>
            <person name="Nusbaum C."/>
            <person name="Birren B."/>
        </authorList>
    </citation>
    <scope>NUCLEOTIDE SEQUENCE [LARGE SCALE GENOMIC DNA]</scope>
    <source>
        <strain evidence="1">NJM9701</strain>
    </source>
</reference>
<dbReference type="eggNOG" id="ENOG502T25V">
    <property type="taxonomic scope" value="Eukaryota"/>
</dbReference>
<name>A0A024T7I6_9STRA</name>
<dbReference type="EMBL" id="KI914272">
    <property type="protein sequence ID" value="ETV89860.1"/>
    <property type="molecule type" value="Genomic_DNA"/>
</dbReference>
<organism evidence="1">
    <name type="scientific">Aphanomyces invadans</name>
    <dbReference type="NCBI Taxonomy" id="157072"/>
    <lineage>
        <taxon>Eukaryota</taxon>
        <taxon>Sar</taxon>
        <taxon>Stramenopiles</taxon>
        <taxon>Oomycota</taxon>
        <taxon>Saprolegniomycetes</taxon>
        <taxon>Saprolegniales</taxon>
        <taxon>Verrucalvaceae</taxon>
        <taxon>Aphanomyces</taxon>
    </lineage>
</organism>